<evidence type="ECO:0000256" key="1">
    <source>
        <dbReference type="SAM" id="MobiDB-lite"/>
    </source>
</evidence>
<comment type="caution">
    <text evidence="2">The sequence shown here is derived from an EMBL/GenBank/DDBJ whole genome shotgun (WGS) entry which is preliminary data.</text>
</comment>
<proteinExistence type="predicted"/>
<sequence length="95" mass="10051">MNHDEANGDQAPKAYPGASVHDEGSPPRGPESYEEDSLQACQNTGRSSIVRKFATGATQAGRSRGTSRIPGRPGACPVADTKTFSVRTPHKTDLL</sequence>
<gene>
    <name evidence="2" type="ORF">E4U13_000124</name>
</gene>
<dbReference type="EMBL" id="SRQM01000010">
    <property type="protein sequence ID" value="KAG6123239.1"/>
    <property type="molecule type" value="Genomic_DNA"/>
</dbReference>
<dbReference type="AlphaFoldDB" id="A0A9P7U1S9"/>
<organism evidence="2 3">
    <name type="scientific">Claviceps humidiphila</name>
    <dbReference type="NCBI Taxonomy" id="1294629"/>
    <lineage>
        <taxon>Eukaryota</taxon>
        <taxon>Fungi</taxon>
        <taxon>Dikarya</taxon>
        <taxon>Ascomycota</taxon>
        <taxon>Pezizomycotina</taxon>
        <taxon>Sordariomycetes</taxon>
        <taxon>Hypocreomycetidae</taxon>
        <taxon>Hypocreales</taxon>
        <taxon>Clavicipitaceae</taxon>
        <taxon>Claviceps</taxon>
    </lineage>
</organism>
<keyword evidence="3" id="KW-1185">Reference proteome</keyword>
<dbReference type="Proteomes" id="UP000732380">
    <property type="component" value="Unassembled WGS sequence"/>
</dbReference>
<accession>A0A9P7U1S9</accession>
<evidence type="ECO:0000313" key="3">
    <source>
        <dbReference type="Proteomes" id="UP000732380"/>
    </source>
</evidence>
<protein>
    <submittedName>
        <fullName evidence="2">Uncharacterized protein</fullName>
    </submittedName>
</protein>
<evidence type="ECO:0000313" key="2">
    <source>
        <dbReference type="EMBL" id="KAG6123239.1"/>
    </source>
</evidence>
<feature type="region of interest" description="Disordered" evidence="1">
    <location>
        <begin position="1"/>
        <end position="95"/>
    </location>
</feature>
<feature type="compositionally biased region" description="Polar residues" evidence="1">
    <location>
        <begin position="56"/>
        <end position="66"/>
    </location>
</feature>
<reference evidence="2 3" key="1">
    <citation type="journal article" date="2020" name="bioRxiv">
        <title>Whole genome comparisons of ergot fungi reveals the divergence and evolution of species within the genus Claviceps are the result of varying mechanisms driving genome evolution and host range expansion.</title>
        <authorList>
            <person name="Wyka S.A."/>
            <person name="Mondo S.J."/>
            <person name="Liu M."/>
            <person name="Dettman J."/>
            <person name="Nalam V."/>
            <person name="Broders K.D."/>
        </authorList>
    </citation>
    <scope>NUCLEOTIDE SEQUENCE [LARGE SCALE GENOMIC DNA]</scope>
    <source>
        <strain evidence="2 3">LM576</strain>
    </source>
</reference>
<name>A0A9P7U1S9_9HYPO</name>